<gene>
    <name evidence="1" type="ORF">DERP_014104</name>
</gene>
<dbReference type="EMBL" id="NJHN03000066">
    <property type="protein sequence ID" value="KAH9418141.1"/>
    <property type="molecule type" value="Genomic_DNA"/>
</dbReference>
<evidence type="ECO:0000313" key="2">
    <source>
        <dbReference type="Proteomes" id="UP000887458"/>
    </source>
</evidence>
<protein>
    <submittedName>
        <fullName evidence="1">Uncharacterized protein</fullName>
    </submittedName>
</protein>
<reference evidence="1 2" key="1">
    <citation type="journal article" date="2018" name="J. Allergy Clin. Immunol.">
        <title>High-quality assembly of Dermatophagoides pteronyssinus genome and transcriptome reveals a wide range of novel allergens.</title>
        <authorList>
            <person name="Liu X.Y."/>
            <person name="Yang K.Y."/>
            <person name="Wang M.Q."/>
            <person name="Kwok J.S."/>
            <person name="Zeng X."/>
            <person name="Yang Z."/>
            <person name="Xiao X.J."/>
            <person name="Lau C.P."/>
            <person name="Li Y."/>
            <person name="Huang Z.M."/>
            <person name="Ba J.G."/>
            <person name="Yim A.K."/>
            <person name="Ouyang C.Y."/>
            <person name="Ngai S.M."/>
            <person name="Chan T.F."/>
            <person name="Leung E.L."/>
            <person name="Liu L."/>
            <person name="Liu Z.G."/>
            <person name="Tsui S.K."/>
        </authorList>
    </citation>
    <scope>NUCLEOTIDE SEQUENCE [LARGE SCALE GENOMIC DNA]</scope>
    <source>
        <strain evidence="1">Derp</strain>
    </source>
</reference>
<keyword evidence="2" id="KW-1185">Reference proteome</keyword>
<reference evidence="1 2" key="2">
    <citation type="journal article" date="2022" name="Mol. Biol. Evol.">
        <title>Comparative Genomics Reveals Insights into the Divergent Evolution of Astigmatic Mites and Household Pest Adaptations.</title>
        <authorList>
            <person name="Xiong Q."/>
            <person name="Wan A.T."/>
            <person name="Liu X."/>
            <person name="Fung C.S."/>
            <person name="Xiao X."/>
            <person name="Malainual N."/>
            <person name="Hou J."/>
            <person name="Wang L."/>
            <person name="Wang M."/>
            <person name="Yang K.Y."/>
            <person name="Cui Y."/>
            <person name="Leung E.L."/>
            <person name="Nong W."/>
            <person name="Shin S.K."/>
            <person name="Au S.W."/>
            <person name="Jeong K.Y."/>
            <person name="Chew F.T."/>
            <person name="Hui J.H."/>
            <person name="Leung T.F."/>
            <person name="Tungtrongchitr A."/>
            <person name="Zhong N."/>
            <person name="Liu Z."/>
            <person name="Tsui S.K."/>
        </authorList>
    </citation>
    <scope>NUCLEOTIDE SEQUENCE [LARGE SCALE GENOMIC DNA]</scope>
    <source>
        <strain evidence="1">Derp</strain>
    </source>
</reference>
<name>A0ABQ8J6F9_DERPT</name>
<organism evidence="1 2">
    <name type="scientific">Dermatophagoides pteronyssinus</name>
    <name type="common">European house dust mite</name>
    <dbReference type="NCBI Taxonomy" id="6956"/>
    <lineage>
        <taxon>Eukaryota</taxon>
        <taxon>Metazoa</taxon>
        <taxon>Ecdysozoa</taxon>
        <taxon>Arthropoda</taxon>
        <taxon>Chelicerata</taxon>
        <taxon>Arachnida</taxon>
        <taxon>Acari</taxon>
        <taxon>Acariformes</taxon>
        <taxon>Sarcoptiformes</taxon>
        <taxon>Astigmata</taxon>
        <taxon>Psoroptidia</taxon>
        <taxon>Analgoidea</taxon>
        <taxon>Pyroglyphidae</taxon>
        <taxon>Dermatophagoidinae</taxon>
        <taxon>Dermatophagoides</taxon>
    </lineage>
</organism>
<evidence type="ECO:0000313" key="1">
    <source>
        <dbReference type="EMBL" id="KAH9418141.1"/>
    </source>
</evidence>
<accession>A0ABQ8J6F9</accession>
<proteinExistence type="predicted"/>
<sequence>MYFRIFQDKDFNTNHWHCIKFISLTLKPDSGERVKLFLKKVKSSLNSRDSFLNQLFCQIEMTD</sequence>
<comment type="caution">
    <text evidence="1">The sequence shown here is derived from an EMBL/GenBank/DDBJ whole genome shotgun (WGS) entry which is preliminary data.</text>
</comment>
<dbReference type="Proteomes" id="UP000887458">
    <property type="component" value="Unassembled WGS sequence"/>
</dbReference>